<keyword evidence="1" id="KW-0472">Membrane</keyword>
<feature type="transmembrane region" description="Helical" evidence="1">
    <location>
        <begin position="83"/>
        <end position="111"/>
    </location>
</feature>
<keyword evidence="3" id="KW-1185">Reference proteome</keyword>
<gene>
    <name evidence="2" type="ORF">ACFQ2X_10780</name>
</gene>
<evidence type="ECO:0000313" key="3">
    <source>
        <dbReference type="Proteomes" id="UP001597264"/>
    </source>
</evidence>
<dbReference type="EMBL" id="JBHTLR010000008">
    <property type="protein sequence ID" value="MFD1217089.1"/>
    <property type="molecule type" value="Genomic_DNA"/>
</dbReference>
<dbReference type="RefSeq" id="WP_230437261.1">
    <property type="nucleotide sequence ID" value="NZ_CP087715.1"/>
</dbReference>
<accession>A0ABW3U9X9</accession>
<evidence type="ECO:0000256" key="1">
    <source>
        <dbReference type="SAM" id="Phobius"/>
    </source>
</evidence>
<feature type="transmembrane region" description="Helical" evidence="1">
    <location>
        <begin position="143"/>
        <end position="164"/>
    </location>
</feature>
<dbReference type="InterPro" id="IPR011990">
    <property type="entry name" value="TPR-like_helical_dom_sf"/>
</dbReference>
<evidence type="ECO:0008006" key="4">
    <source>
        <dbReference type="Google" id="ProtNLM"/>
    </source>
</evidence>
<proteinExistence type="predicted"/>
<feature type="transmembrane region" description="Helical" evidence="1">
    <location>
        <begin position="242"/>
        <end position="266"/>
    </location>
</feature>
<reference evidence="3" key="1">
    <citation type="journal article" date="2019" name="Int. J. Syst. Evol. Microbiol.">
        <title>The Global Catalogue of Microorganisms (GCM) 10K type strain sequencing project: providing services to taxonomists for standard genome sequencing and annotation.</title>
        <authorList>
            <consortium name="The Broad Institute Genomics Platform"/>
            <consortium name="The Broad Institute Genome Sequencing Center for Infectious Disease"/>
            <person name="Wu L."/>
            <person name="Ma J."/>
        </authorList>
    </citation>
    <scope>NUCLEOTIDE SEQUENCE [LARGE SCALE GENOMIC DNA]</scope>
    <source>
        <strain evidence="3">CCUG 54356</strain>
    </source>
</reference>
<feature type="transmembrane region" description="Helical" evidence="1">
    <location>
        <begin position="170"/>
        <end position="189"/>
    </location>
</feature>
<keyword evidence="1" id="KW-1133">Transmembrane helix</keyword>
<dbReference type="Proteomes" id="UP001597264">
    <property type="component" value="Unassembled WGS sequence"/>
</dbReference>
<sequence>MGESCRYHSGADAVWHCQPCQRHYCGECVPGSVDNYPKSTPKCILCNRALANVGASNKAKPFWQMAPFYFRYGIRPGPLTVSIISAVAAIAMTGLGIFSIFVLVALLAMVIRYNLLVIERLAAGQLEAPTFGDAQDGRSAATFARVIGMILVAGAAGMLLARLGQGTVQAYAIALSLLTPAAMIVLALEHSLRAAVNPLKLLQFTLIIGWPYWLLWLSTSAVSAAPTYLMPVVMGKVPDWMLLPLLAFTTSYFSIVTSAMMGYICLTKQQRLGVASMVDDDEFLEEREFDRLKALADASILLRESRGEEARKALVTALRQQPDDLALNERYYRLLLAIEDQKALRELGPHLLERFVKLNQPHKAAELYVATLNSQGAPAIDKSPLRHQLAEALYRQRQFRPALALINNLHKEDPQYPKLDAAYLLLAKIYLDGFNRTDNCRKLLAFVRKKFPNSRVLQEVQQLESILSAEAGAAQPA</sequence>
<feature type="transmembrane region" description="Helical" evidence="1">
    <location>
        <begin position="201"/>
        <end position="222"/>
    </location>
</feature>
<organism evidence="2 3">
    <name type="scientific">Microbulbifer celer</name>
    <dbReference type="NCBI Taxonomy" id="435905"/>
    <lineage>
        <taxon>Bacteria</taxon>
        <taxon>Pseudomonadati</taxon>
        <taxon>Pseudomonadota</taxon>
        <taxon>Gammaproteobacteria</taxon>
        <taxon>Cellvibrionales</taxon>
        <taxon>Microbulbiferaceae</taxon>
        <taxon>Microbulbifer</taxon>
    </lineage>
</organism>
<evidence type="ECO:0000313" key="2">
    <source>
        <dbReference type="EMBL" id="MFD1217089.1"/>
    </source>
</evidence>
<name>A0ABW3U9X9_9GAMM</name>
<keyword evidence="1" id="KW-0812">Transmembrane</keyword>
<protein>
    <recommendedName>
        <fullName evidence="4">Tetratricopeptide repeat protein</fullName>
    </recommendedName>
</protein>
<comment type="caution">
    <text evidence="2">The sequence shown here is derived from an EMBL/GenBank/DDBJ whole genome shotgun (WGS) entry which is preliminary data.</text>
</comment>
<dbReference type="Gene3D" id="1.25.40.10">
    <property type="entry name" value="Tetratricopeptide repeat domain"/>
    <property type="match status" value="1"/>
</dbReference>